<reference evidence="1" key="1">
    <citation type="submission" date="2021-01" db="EMBL/GenBank/DDBJ databases">
        <authorList>
            <consortium name="Genoscope - CEA"/>
            <person name="William W."/>
        </authorList>
    </citation>
    <scope>NUCLEOTIDE SEQUENCE</scope>
</reference>
<gene>
    <name evidence="1" type="ORF">PPENT_87.1.T0050430</name>
</gene>
<keyword evidence="2" id="KW-1185">Reference proteome</keyword>
<dbReference type="EMBL" id="CAJJDO010000005">
    <property type="protein sequence ID" value="CAD8136956.1"/>
    <property type="molecule type" value="Genomic_DNA"/>
</dbReference>
<dbReference type="OrthoDB" id="306630at2759"/>
<sequence>MQINCLFCEKQRTDGKINFPILLKTALYLKYNQNDDQPIDDIIKHSHKKWVIDFFEKAQEIKDEEFVKKYFQQNEIGPKLVDLTEYYKYRLDTPHFFMVPLSKAINQYNKIRKEYHYTQIKYQLGMLVHTKNNKNDLPFTKMLMMGDTKQEDSISKSIISLLNKIRPTQIKVKQIKQAKVYTQQSSLSTTKLNYQPLIKKSELVSRKLKAILNENSRSPIKQNNQYKKVQSKSQSNVHLNTQISINNYKKMSMQQSMQMLISTKNLQQSKLGSQADIISSIYLSKKNSINLKNRQQKKLRNMFQK</sequence>
<dbReference type="Proteomes" id="UP000689195">
    <property type="component" value="Unassembled WGS sequence"/>
</dbReference>
<organism evidence="1 2">
    <name type="scientific">Paramecium pentaurelia</name>
    <dbReference type="NCBI Taxonomy" id="43138"/>
    <lineage>
        <taxon>Eukaryota</taxon>
        <taxon>Sar</taxon>
        <taxon>Alveolata</taxon>
        <taxon>Ciliophora</taxon>
        <taxon>Intramacronucleata</taxon>
        <taxon>Oligohymenophorea</taxon>
        <taxon>Peniculida</taxon>
        <taxon>Parameciidae</taxon>
        <taxon>Paramecium</taxon>
    </lineage>
</organism>
<proteinExistence type="predicted"/>
<evidence type="ECO:0000313" key="2">
    <source>
        <dbReference type="Proteomes" id="UP000689195"/>
    </source>
</evidence>
<evidence type="ECO:0000313" key="1">
    <source>
        <dbReference type="EMBL" id="CAD8136956.1"/>
    </source>
</evidence>
<protein>
    <submittedName>
        <fullName evidence="1">Uncharacterized protein</fullName>
    </submittedName>
</protein>
<accession>A0A8S1S9M1</accession>
<dbReference type="AlphaFoldDB" id="A0A8S1S9M1"/>
<name>A0A8S1S9M1_9CILI</name>
<comment type="caution">
    <text evidence="1">The sequence shown here is derived from an EMBL/GenBank/DDBJ whole genome shotgun (WGS) entry which is preliminary data.</text>
</comment>